<dbReference type="AlphaFoldDB" id="A8S1D0"/>
<name>A8S1D0_ENTBW</name>
<comment type="caution">
    <text evidence="1">The sequence shown here is derived from an EMBL/GenBank/DDBJ whole genome shotgun (WGS) entry which is preliminary data.</text>
</comment>
<reference evidence="1 2" key="1">
    <citation type="submission" date="2007-08" db="EMBL/GenBank/DDBJ databases">
        <authorList>
            <person name="Fulton L."/>
            <person name="Clifton S."/>
            <person name="Fulton B."/>
            <person name="Xu J."/>
            <person name="Minx P."/>
            <person name="Pepin K.H."/>
            <person name="Johnson M."/>
            <person name="Thiruvilangam P."/>
            <person name="Bhonagiri V."/>
            <person name="Nash W.E."/>
            <person name="Mardis E.R."/>
            <person name="Wilson R.K."/>
        </authorList>
    </citation>
    <scope>NUCLEOTIDE SEQUENCE [LARGE SCALE GENOMIC DNA]</scope>
    <source>
        <strain evidence="2">ATCC BAA-613 / DSM 15670 / CCUG 46953 / JCM 12243 / WAL 16351</strain>
    </source>
</reference>
<dbReference type="Proteomes" id="UP000005396">
    <property type="component" value="Unassembled WGS sequence"/>
</dbReference>
<gene>
    <name evidence="1" type="ORF">CLOBOL_05929</name>
</gene>
<dbReference type="PaxDb" id="411902-CLOBOL_05929"/>
<sequence length="88" mass="9732">MYQQITPAGTEMIMDVMYCIAPSDIPFRPGAGHWKTVAFGMGKKYNETVSRNQWAQQGVSHDRSPLECLVNGRTAAMAPVTGLLRRCS</sequence>
<accession>A8S1D0</accession>
<dbReference type="HOGENOM" id="CLU_2463596_0_0_9"/>
<proteinExistence type="predicted"/>
<evidence type="ECO:0000313" key="2">
    <source>
        <dbReference type="Proteomes" id="UP000005396"/>
    </source>
</evidence>
<reference evidence="1 2" key="2">
    <citation type="submission" date="2007-09" db="EMBL/GenBank/DDBJ databases">
        <title>Draft genome sequence of Clostridium bolteae (ATCC BAA-613).</title>
        <authorList>
            <person name="Sudarsanam P."/>
            <person name="Ley R."/>
            <person name="Guruge J."/>
            <person name="Turnbaugh P.J."/>
            <person name="Mahowald M."/>
            <person name="Liep D."/>
            <person name="Gordon J."/>
        </authorList>
    </citation>
    <scope>NUCLEOTIDE SEQUENCE [LARGE SCALE GENOMIC DNA]</scope>
    <source>
        <strain evidence="2">ATCC BAA-613 / DSM 15670 / CCUG 46953 / JCM 12243 / WAL 16351</strain>
    </source>
</reference>
<organism evidence="1 2">
    <name type="scientific">Enterocloster bolteae (strain ATCC BAA-613 / DSM 15670 / CCUG 46953 / JCM 12243 / WAL 16351)</name>
    <name type="common">Clostridium bolteae</name>
    <dbReference type="NCBI Taxonomy" id="411902"/>
    <lineage>
        <taxon>Bacteria</taxon>
        <taxon>Bacillati</taxon>
        <taxon>Bacillota</taxon>
        <taxon>Clostridia</taxon>
        <taxon>Lachnospirales</taxon>
        <taxon>Lachnospiraceae</taxon>
        <taxon>Enterocloster</taxon>
    </lineage>
</organism>
<protein>
    <submittedName>
        <fullName evidence="1">Uncharacterized protein</fullName>
    </submittedName>
</protein>
<dbReference type="EMBL" id="ABCC02000046">
    <property type="protein sequence ID" value="EDP13752.1"/>
    <property type="molecule type" value="Genomic_DNA"/>
</dbReference>
<evidence type="ECO:0000313" key="1">
    <source>
        <dbReference type="EMBL" id="EDP13752.1"/>
    </source>
</evidence>